<sequence length="105" mass="11347">MKIKQKILLSLSMLVVMIGTAFAGPYEQPGSIGWVRADGEGHCTLAVVYKSSPGSQQLGEWKCKDLPGKMILDTAKTALILDRPVVVTFMGSSKEKKPILGITLK</sequence>
<feature type="chain" id="PRO_5004126286" evidence="1">
    <location>
        <begin position="24"/>
        <end position="105"/>
    </location>
</feature>
<keyword evidence="1" id="KW-0732">Signal</keyword>
<dbReference type="PATRIC" id="fig|1094496.3.peg.1223"/>
<organism evidence="2 3">
    <name type="scientific">Bartonella schoenbuchensis m07a</name>
    <dbReference type="NCBI Taxonomy" id="1094496"/>
    <lineage>
        <taxon>Bacteria</taxon>
        <taxon>Pseudomonadati</taxon>
        <taxon>Pseudomonadota</taxon>
        <taxon>Alphaproteobacteria</taxon>
        <taxon>Hyphomicrobiales</taxon>
        <taxon>Bartonellaceae</taxon>
        <taxon>Bartonella</taxon>
    </lineage>
</organism>
<evidence type="ECO:0000313" key="3">
    <source>
        <dbReference type="Proteomes" id="UP000014242"/>
    </source>
</evidence>
<dbReference type="AlphaFoldDB" id="N6VBF1"/>
<reference evidence="2 3" key="1">
    <citation type="journal article" date="2013" name="PLoS Genet.">
        <title>A gene transfer agent and a dynamic repertoire of secretion systems hold the keys to the explosive radiation of the emerging pathogen Bartonella.</title>
        <authorList>
            <person name="Guy L."/>
            <person name="Nystedt B."/>
            <person name="Toft C."/>
            <person name="Zaremba-Niedzwiedzka K."/>
            <person name="Berglund E.C."/>
            <person name="Granberg F."/>
            <person name="Naslund K."/>
            <person name="Eriksson A.S."/>
            <person name="Andersson S.G."/>
        </authorList>
    </citation>
    <scope>NUCLEOTIDE SEQUENCE [LARGE SCALE GENOMIC DNA]</scope>
    <source>
        <strain evidence="3">m07a</strain>
    </source>
</reference>
<evidence type="ECO:0000256" key="1">
    <source>
        <dbReference type="SAM" id="SignalP"/>
    </source>
</evidence>
<gene>
    <name evidence="2" type="ORF">m07a_11910</name>
</gene>
<keyword evidence="3" id="KW-1185">Reference proteome</keyword>
<dbReference type="HOGENOM" id="CLU_2244657_0_0_5"/>
<protein>
    <submittedName>
        <fullName evidence="2">Uncharacterized protein</fullName>
    </submittedName>
</protein>
<feature type="signal peptide" evidence="1">
    <location>
        <begin position="1"/>
        <end position="23"/>
    </location>
</feature>
<dbReference type="EMBL" id="AGWC01000009">
    <property type="protein sequence ID" value="ENN90581.1"/>
    <property type="molecule type" value="Genomic_DNA"/>
</dbReference>
<proteinExistence type="predicted"/>
<dbReference type="eggNOG" id="ENOG50301N7">
    <property type="taxonomic scope" value="Bacteria"/>
</dbReference>
<dbReference type="Proteomes" id="UP000014242">
    <property type="component" value="Unassembled WGS sequence"/>
</dbReference>
<evidence type="ECO:0000313" key="2">
    <source>
        <dbReference type="EMBL" id="ENN90581.1"/>
    </source>
</evidence>
<comment type="caution">
    <text evidence="2">The sequence shown here is derived from an EMBL/GenBank/DDBJ whole genome shotgun (WGS) entry which is preliminary data.</text>
</comment>
<name>N6VBF1_9HYPH</name>
<accession>N6VBF1</accession>
<dbReference type="RefSeq" id="WP_010704278.1">
    <property type="nucleotide sequence ID" value="NZ_KB915629.1"/>
</dbReference>